<name>A0A1I1DYI9_9SPHI</name>
<feature type="domain" description="CBS" evidence="3">
    <location>
        <begin position="86"/>
        <end position="138"/>
    </location>
</feature>
<evidence type="ECO:0000259" key="3">
    <source>
        <dbReference type="PROSITE" id="PS51371"/>
    </source>
</evidence>
<dbReference type="AlphaFoldDB" id="A0A1I1DYI9"/>
<dbReference type="OrthoDB" id="1119899at2"/>
<feature type="domain" description="CBS" evidence="3">
    <location>
        <begin position="1"/>
        <end position="72"/>
    </location>
</feature>
<keyword evidence="5" id="KW-1185">Reference proteome</keyword>
<dbReference type="SMART" id="SM00116">
    <property type="entry name" value="CBS"/>
    <property type="match status" value="2"/>
</dbReference>
<proteinExistence type="predicted"/>
<organism evidence="4 5">
    <name type="scientific">Parapedobacter composti</name>
    <dbReference type="NCBI Taxonomy" id="623281"/>
    <lineage>
        <taxon>Bacteria</taxon>
        <taxon>Pseudomonadati</taxon>
        <taxon>Bacteroidota</taxon>
        <taxon>Sphingobacteriia</taxon>
        <taxon>Sphingobacteriales</taxon>
        <taxon>Sphingobacteriaceae</taxon>
        <taxon>Parapedobacter</taxon>
    </lineage>
</organism>
<accession>A0A1I1DYI9</accession>
<dbReference type="InterPro" id="IPR051257">
    <property type="entry name" value="Diverse_CBS-Domain"/>
</dbReference>
<dbReference type="CDD" id="cd02205">
    <property type="entry name" value="CBS_pair_SF"/>
    <property type="match status" value="1"/>
</dbReference>
<dbReference type="Pfam" id="PF00571">
    <property type="entry name" value="CBS"/>
    <property type="match status" value="2"/>
</dbReference>
<dbReference type="Proteomes" id="UP000199577">
    <property type="component" value="Unassembled WGS sequence"/>
</dbReference>
<evidence type="ECO:0000313" key="4">
    <source>
        <dbReference type="EMBL" id="SFB77663.1"/>
    </source>
</evidence>
<dbReference type="PROSITE" id="PS51371">
    <property type="entry name" value="CBS"/>
    <property type="match status" value="2"/>
</dbReference>
<keyword evidence="1 2" id="KW-0129">CBS domain</keyword>
<dbReference type="RefSeq" id="WP_090969904.1">
    <property type="nucleotide sequence ID" value="NZ_FOLL01000001.1"/>
</dbReference>
<dbReference type="EMBL" id="FOLL01000001">
    <property type="protein sequence ID" value="SFB77663.1"/>
    <property type="molecule type" value="Genomic_DNA"/>
</dbReference>
<evidence type="ECO:0000313" key="5">
    <source>
        <dbReference type="Proteomes" id="UP000199577"/>
    </source>
</evidence>
<gene>
    <name evidence="4" type="ORF">SAMN05421747_10134</name>
</gene>
<dbReference type="PANTHER" id="PTHR43080">
    <property type="entry name" value="CBS DOMAIN-CONTAINING PROTEIN CBSX3, MITOCHONDRIAL"/>
    <property type="match status" value="1"/>
</dbReference>
<dbReference type="PANTHER" id="PTHR43080:SF2">
    <property type="entry name" value="CBS DOMAIN-CONTAINING PROTEIN"/>
    <property type="match status" value="1"/>
</dbReference>
<dbReference type="Gene3D" id="3.10.580.10">
    <property type="entry name" value="CBS-domain"/>
    <property type="match status" value="1"/>
</dbReference>
<sequence length="138" mass="15254">MRKRALIAEIISLSQATVHTWDPLSGVYRLMKANELKHMPVLGTDEQVCGVISRSDIKRLGFGYKYEQIEDIELGMFDMLQAGQVMATNPPIVSSRTTVMEASQLLNDTDLVALPVVDNGKAIGVIDIHEIIRFLLAG</sequence>
<dbReference type="SUPFAM" id="SSF54631">
    <property type="entry name" value="CBS-domain pair"/>
    <property type="match status" value="1"/>
</dbReference>
<evidence type="ECO:0000256" key="2">
    <source>
        <dbReference type="PROSITE-ProRule" id="PRU00703"/>
    </source>
</evidence>
<protein>
    <submittedName>
        <fullName evidence="4">CBS domain-containing protein</fullName>
    </submittedName>
</protein>
<dbReference type="InterPro" id="IPR000644">
    <property type="entry name" value="CBS_dom"/>
</dbReference>
<dbReference type="InterPro" id="IPR046342">
    <property type="entry name" value="CBS_dom_sf"/>
</dbReference>
<reference evidence="4 5" key="1">
    <citation type="submission" date="2016-10" db="EMBL/GenBank/DDBJ databases">
        <authorList>
            <person name="de Groot N.N."/>
        </authorList>
    </citation>
    <scope>NUCLEOTIDE SEQUENCE [LARGE SCALE GENOMIC DNA]</scope>
    <source>
        <strain evidence="4 5">DSM 22900</strain>
    </source>
</reference>
<dbReference type="STRING" id="623281.SAMN05421747_10134"/>
<evidence type="ECO:0000256" key="1">
    <source>
        <dbReference type="ARBA" id="ARBA00023122"/>
    </source>
</evidence>